<dbReference type="InterPro" id="IPR011011">
    <property type="entry name" value="Znf_FYVE_PHD"/>
</dbReference>
<feature type="compositionally biased region" description="Polar residues" evidence="1">
    <location>
        <begin position="411"/>
        <end position="420"/>
    </location>
</feature>
<organism evidence="3 4">
    <name type="scientific">Brenthis ino</name>
    <name type="common">lesser marbled fritillary</name>
    <dbReference type="NCBI Taxonomy" id="405034"/>
    <lineage>
        <taxon>Eukaryota</taxon>
        <taxon>Metazoa</taxon>
        <taxon>Ecdysozoa</taxon>
        <taxon>Arthropoda</taxon>
        <taxon>Hexapoda</taxon>
        <taxon>Insecta</taxon>
        <taxon>Pterygota</taxon>
        <taxon>Neoptera</taxon>
        <taxon>Endopterygota</taxon>
        <taxon>Lepidoptera</taxon>
        <taxon>Glossata</taxon>
        <taxon>Ditrysia</taxon>
        <taxon>Papilionoidea</taxon>
        <taxon>Nymphalidae</taxon>
        <taxon>Heliconiinae</taxon>
        <taxon>Argynnini</taxon>
        <taxon>Brenthis</taxon>
    </lineage>
</organism>
<dbReference type="InterPro" id="IPR036397">
    <property type="entry name" value="RNaseH_sf"/>
</dbReference>
<dbReference type="CDD" id="cd15489">
    <property type="entry name" value="PHD_SF"/>
    <property type="match status" value="1"/>
</dbReference>
<feature type="compositionally biased region" description="Polar residues" evidence="1">
    <location>
        <begin position="143"/>
        <end position="155"/>
    </location>
</feature>
<proteinExistence type="predicted"/>
<feature type="region of interest" description="Disordered" evidence="1">
    <location>
        <begin position="143"/>
        <end position="174"/>
    </location>
</feature>
<dbReference type="InterPro" id="IPR006578">
    <property type="entry name" value="MADF-dom"/>
</dbReference>
<dbReference type="SMART" id="SM00595">
    <property type="entry name" value="MADF"/>
    <property type="match status" value="1"/>
</dbReference>
<dbReference type="InterPro" id="IPR050863">
    <property type="entry name" value="CenT-Element_Derived"/>
</dbReference>
<dbReference type="PROSITE" id="PS51029">
    <property type="entry name" value="MADF"/>
    <property type="match status" value="1"/>
</dbReference>
<dbReference type="InterPro" id="IPR004875">
    <property type="entry name" value="DDE_SF_endonuclease_dom"/>
</dbReference>
<feature type="compositionally biased region" description="Basic and acidic residues" evidence="1">
    <location>
        <begin position="400"/>
        <end position="410"/>
    </location>
</feature>
<gene>
    <name evidence="3" type="ORF">BINO364_LOCUS15937</name>
</gene>
<reference evidence="3" key="1">
    <citation type="submission" date="2021-12" db="EMBL/GenBank/DDBJ databases">
        <authorList>
            <person name="Martin H S."/>
        </authorList>
    </citation>
    <scope>NUCLEOTIDE SEQUENCE</scope>
</reference>
<dbReference type="Pfam" id="PF03184">
    <property type="entry name" value="DDE_1"/>
    <property type="match status" value="1"/>
</dbReference>
<evidence type="ECO:0000259" key="2">
    <source>
        <dbReference type="PROSITE" id="PS51029"/>
    </source>
</evidence>
<dbReference type="EMBL" id="OV170229">
    <property type="protein sequence ID" value="CAH0731023.1"/>
    <property type="molecule type" value="Genomic_DNA"/>
</dbReference>
<dbReference type="PANTHER" id="PTHR19303:SF74">
    <property type="entry name" value="POGO TRANSPOSABLE ELEMENT WITH KRAB DOMAIN"/>
    <property type="match status" value="1"/>
</dbReference>
<evidence type="ECO:0000313" key="4">
    <source>
        <dbReference type="Proteomes" id="UP000838878"/>
    </source>
</evidence>
<protein>
    <recommendedName>
        <fullName evidence="2">MADF domain-containing protein</fullName>
    </recommendedName>
</protein>
<dbReference type="Pfam" id="PF10545">
    <property type="entry name" value="MADF_DNA_bdg"/>
    <property type="match status" value="1"/>
</dbReference>
<accession>A0A8J9VUR0</accession>
<dbReference type="Proteomes" id="UP000838878">
    <property type="component" value="Chromosome 9"/>
</dbReference>
<name>A0A8J9VUR0_9NEOP</name>
<feature type="region of interest" description="Disordered" evidence="1">
    <location>
        <begin position="396"/>
        <end position="420"/>
    </location>
</feature>
<feature type="region of interest" description="Disordered" evidence="1">
    <location>
        <begin position="448"/>
        <end position="467"/>
    </location>
</feature>
<evidence type="ECO:0000256" key="1">
    <source>
        <dbReference type="SAM" id="MobiDB-lite"/>
    </source>
</evidence>
<feature type="domain" description="MADF" evidence="2">
    <location>
        <begin position="33"/>
        <end position="126"/>
    </location>
</feature>
<evidence type="ECO:0000313" key="3">
    <source>
        <dbReference type="EMBL" id="CAH0731023.1"/>
    </source>
</evidence>
<dbReference type="OrthoDB" id="8191755at2759"/>
<dbReference type="SUPFAM" id="SSF57903">
    <property type="entry name" value="FYVE/PHD zinc finger"/>
    <property type="match status" value="1"/>
</dbReference>
<sequence length="688" mass="76826">METNKRVQCCTDRCTDYAHACIVVVNMNIDTERLITEVRLREPLWDLGHKLYKDRDARLKAWKEICEALCPNFDEMSPTEQKNFTRDAYTRSKTAIINTKSGSGGGDINKKDIYYGHMRFLDKKHPVEVEDSLTANGSQANISCRVTVNDPNTSGSSGGRPSKPYEASSEKTKKRKNMELIQEYGLDCVLNAYAQELRSMALGELDVKFNFPPRNIFNVDETGITSVQDSGKVVAEKDQKRVGSITSGERGQTVTAVCAMSATGIFVPPMLIYPRQRHSVALETDGPRGALYRCSKNGWINEDLFVDWLKHFANHAKPSEKDPILLILDNHSSHISLKAYEFCKSNNIVMLKAFQKVATIPKAEAGFKAAGIYPYNPDVFTKEDFLAAEFLNSNDLTPHSSEHRDRDNKTPESQLMTNQQNKISVCNIPDNLILHSFEHREIDNKTPESQLITGPQNEISSPETVCSSPSLLNETTHDCPTNSFWMVESLSNLALEKINSETFSSMTFTTATPTAIAGFSFIGLPITAVKTTLACSSACTDTSSSAFSTTTGTSNFLSIASSKCLTNVKDLLPVPKKSIEKRKSNRKQHATYITGNKKTAHTVKKRILQEKNNTSSSSESDVEMIDLYKYTDIEENSDLENKCVLCDDYGRNNELWYRCVICGLWAHAECTGSDTPENYMCDICIRKA</sequence>
<dbReference type="GO" id="GO:0005634">
    <property type="term" value="C:nucleus"/>
    <property type="evidence" value="ECO:0007669"/>
    <property type="project" value="TreeGrafter"/>
</dbReference>
<dbReference type="GO" id="GO:0003677">
    <property type="term" value="F:DNA binding"/>
    <property type="evidence" value="ECO:0007669"/>
    <property type="project" value="TreeGrafter"/>
</dbReference>
<feature type="non-terminal residue" evidence="3">
    <location>
        <position position="688"/>
    </location>
</feature>
<dbReference type="PANTHER" id="PTHR19303">
    <property type="entry name" value="TRANSPOSON"/>
    <property type="match status" value="1"/>
</dbReference>
<keyword evidence="4" id="KW-1185">Reference proteome</keyword>
<dbReference type="Gene3D" id="3.30.420.10">
    <property type="entry name" value="Ribonuclease H-like superfamily/Ribonuclease H"/>
    <property type="match status" value="1"/>
</dbReference>
<dbReference type="AlphaFoldDB" id="A0A8J9VUR0"/>